<dbReference type="Pfam" id="PF03372">
    <property type="entry name" value="Exo_endo_phos"/>
    <property type="match status" value="1"/>
</dbReference>
<protein>
    <recommendedName>
        <fullName evidence="1">Endonuclease/exonuclease/phosphatase domain-containing protein</fullName>
    </recommendedName>
</protein>
<dbReference type="Proteomes" id="UP000291130">
    <property type="component" value="Chromosome"/>
</dbReference>
<dbReference type="InterPro" id="IPR005135">
    <property type="entry name" value="Endo/exonuclease/phosphatase"/>
</dbReference>
<accession>A0A411MKE1</accession>
<dbReference type="EMBL" id="CP035952">
    <property type="protein sequence ID" value="QBF27286.1"/>
    <property type="molecule type" value="Genomic_DNA"/>
</dbReference>
<keyword evidence="3" id="KW-1185">Reference proteome</keyword>
<sequence length="540" mass="58671">MTVVLAPTMTSASSLIKSMEACGRRWVKTAKCTKPTNCTRTMFCFLGPIMKWSRHSILPWGMCAMAWVKTMTWSKRAKPLAACSPPYRYPYRSSSDYRTSSAGTHLLQKEHRMYPTWKLIIGTAMLFGCSFAQGEVIRITTWNLGWHVAAQELPGWIAQCSKTYAKNAQGDWMLVPAGTPQAKRGWDISESRASLEGVDLSTMPPCAAYTTAAHQGVEVTPQAYAKRLTQIASLLATQIKPDVIAFQEVSGTQSVREALGDLAADYNVCSFDGAYKIQRLAFAWKKSWGDAVEACTDLVDFSLPDQPQGKQVRPGYSVTLNLAGKRVRFLTLHLKSGCVSPLEGDRLDGNKGTNDPCPVLQQQVGPLETAFEKQPMNVDGFIVLGDFNRNLWHEANKVAGAEPRRSDGEVDLTKSRAATVTTRNLLLEINDGAPAGSQARLLSAACPGSPEVTAACESAKTATLTQEQRKTLTATNGLGCRNPVGLDHVLVSQTLANGIKSVSKISIGKMGASFRANPPQYPTPVLAVSDHCPVVVEIEL</sequence>
<dbReference type="Gene3D" id="3.60.10.10">
    <property type="entry name" value="Endonuclease/exonuclease/phosphatase"/>
    <property type="match status" value="1"/>
</dbReference>
<dbReference type="GO" id="GO:0003824">
    <property type="term" value="F:catalytic activity"/>
    <property type="evidence" value="ECO:0007669"/>
    <property type="project" value="InterPro"/>
</dbReference>
<evidence type="ECO:0000259" key="1">
    <source>
        <dbReference type="Pfam" id="PF03372"/>
    </source>
</evidence>
<organism evidence="2 3">
    <name type="scientific">Pseudomonas tructae</name>
    <dbReference type="NCBI Taxonomy" id="2518644"/>
    <lineage>
        <taxon>Bacteria</taxon>
        <taxon>Pseudomonadati</taxon>
        <taxon>Pseudomonadota</taxon>
        <taxon>Gammaproteobacteria</taxon>
        <taxon>Pseudomonadales</taxon>
        <taxon>Pseudomonadaceae</taxon>
        <taxon>Pseudomonas</taxon>
    </lineage>
</organism>
<gene>
    <name evidence="2" type="ORF">EXN22_16905</name>
</gene>
<dbReference type="KEGG" id="ptk:EXN22_16905"/>
<dbReference type="SUPFAM" id="SSF56219">
    <property type="entry name" value="DNase I-like"/>
    <property type="match status" value="1"/>
</dbReference>
<evidence type="ECO:0000313" key="2">
    <source>
        <dbReference type="EMBL" id="QBF27286.1"/>
    </source>
</evidence>
<dbReference type="OrthoDB" id="395856at2"/>
<feature type="domain" description="Endonuclease/exonuclease/phosphatase" evidence="1">
    <location>
        <begin position="221"/>
        <end position="531"/>
    </location>
</feature>
<reference evidence="2 3" key="1">
    <citation type="submission" date="2019-02" db="EMBL/GenBank/DDBJ databases">
        <title>Complete genome sequence of Pseudomonas sp. SNU WT1 isolated from rainbow trout.</title>
        <authorList>
            <person name="Oh W.T."/>
            <person name="Park S.C."/>
        </authorList>
    </citation>
    <scope>NUCLEOTIDE SEQUENCE [LARGE SCALE GENOMIC DNA]</scope>
    <source>
        <strain evidence="2 3">SNU WT1</strain>
    </source>
</reference>
<dbReference type="AlphaFoldDB" id="A0A411MKE1"/>
<dbReference type="InterPro" id="IPR036691">
    <property type="entry name" value="Endo/exonu/phosph_ase_sf"/>
</dbReference>
<evidence type="ECO:0000313" key="3">
    <source>
        <dbReference type="Proteomes" id="UP000291130"/>
    </source>
</evidence>
<proteinExistence type="predicted"/>
<name>A0A411MKE1_9PSED</name>